<dbReference type="AlphaFoldDB" id="A0A923E4T7"/>
<sequence length="491" mass="53405">MSEVVNALGKGGHFIIPIVILIIIILTCWKKVPADKAMVITGIKKRVLSGKGGIMIPFLETGCSISLENISMTTDVNEAPSKQGIFVNIVGTAVVKVENEEESILKAVEQFCTGNEENTVRVISGIVEQILEGKLRGIISTLTVEQINEDRATFEERIEADIRKELNSMGLLLVSYSILKISTQGGYLESRATPQIAQAKSDADIATAERKRDTDIKTANANREGQKAKLNADAEIAASERDKEIKLQGYRAEQDKAKANADVAYKLQEIENNGKIADQNAELAEKNALVVEKELIAKIKKPADAKKYETEVNAEAAKIKYIKEAEAQAESIKIKAMAEAEAKRIEAKADAEAIRLKGMAEADTIKAKGIAEAEAKDKLAEAMSKYGEAAVVELIVSRLPEVMREVSRPIEQVDKITVIDNGGSQGASRVSKIVTDVAANGFQVVKDITGLDISEMITSIGNKDTAKKEEDELIKPVEDTDVLEKEEDVKI</sequence>
<feature type="transmembrane region" description="Helical" evidence="5">
    <location>
        <begin position="12"/>
        <end position="29"/>
    </location>
</feature>
<evidence type="ECO:0000313" key="8">
    <source>
        <dbReference type="Proteomes" id="UP000563151"/>
    </source>
</evidence>
<dbReference type="PANTHER" id="PTHR13806">
    <property type="entry name" value="FLOTILLIN-RELATED"/>
    <property type="match status" value="1"/>
</dbReference>
<comment type="subcellular location">
    <subcellularLocation>
        <location evidence="1">Membrane</location>
    </subcellularLocation>
</comment>
<dbReference type="SMART" id="SM00244">
    <property type="entry name" value="PHB"/>
    <property type="match status" value="1"/>
</dbReference>
<dbReference type="GO" id="GO:0002020">
    <property type="term" value="F:protease binding"/>
    <property type="evidence" value="ECO:0007669"/>
    <property type="project" value="TreeGrafter"/>
</dbReference>
<dbReference type="Pfam" id="PF01145">
    <property type="entry name" value="Band_7"/>
    <property type="match status" value="1"/>
</dbReference>
<feature type="domain" description="Band 7" evidence="6">
    <location>
        <begin position="27"/>
        <end position="195"/>
    </location>
</feature>
<gene>
    <name evidence="7" type="ORF">HGG79_00940</name>
</gene>
<dbReference type="InterPro" id="IPR027705">
    <property type="entry name" value="Flotillin_fam"/>
</dbReference>
<dbReference type="GO" id="GO:0005886">
    <property type="term" value="C:plasma membrane"/>
    <property type="evidence" value="ECO:0007669"/>
    <property type="project" value="TreeGrafter"/>
</dbReference>
<evidence type="ECO:0000256" key="5">
    <source>
        <dbReference type="SAM" id="Phobius"/>
    </source>
</evidence>
<evidence type="ECO:0000313" key="7">
    <source>
        <dbReference type="EMBL" id="MBC2396343.1"/>
    </source>
</evidence>
<dbReference type="Gene3D" id="3.30.479.30">
    <property type="entry name" value="Band 7 domain"/>
    <property type="match status" value="1"/>
</dbReference>
<name>A0A923E4T7_CLOTT</name>
<dbReference type="PANTHER" id="PTHR13806:SF46">
    <property type="entry name" value="FLOTILLIN-1-RELATED"/>
    <property type="match status" value="1"/>
</dbReference>
<dbReference type="Pfam" id="PF15975">
    <property type="entry name" value="Flot"/>
    <property type="match status" value="1"/>
</dbReference>
<keyword evidence="5" id="KW-0812">Transmembrane</keyword>
<dbReference type="GO" id="GO:0072659">
    <property type="term" value="P:protein localization to plasma membrane"/>
    <property type="evidence" value="ECO:0007669"/>
    <property type="project" value="TreeGrafter"/>
</dbReference>
<dbReference type="Proteomes" id="UP000563151">
    <property type="component" value="Unassembled WGS sequence"/>
</dbReference>
<keyword evidence="3 5" id="KW-0472">Membrane</keyword>
<evidence type="ECO:0000256" key="1">
    <source>
        <dbReference type="ARBA" id="ARBA00004370"/>
    </source>
</evidence>
<evidence type="ECO:0000256" key="2">
    <source>
        <dbReference type="ARBA" id="ARBA00007161"/>
    </source>
</evidence>
<dbReference type="SUPFAM" id="SSF117892">
    <property type="entry name" value="Band 7/SPFH domain"/>
    <property type="match status" value="1"/>
</dbReference>
<dbReference type="InterPro" id="IPR001107">
    <property type="entry name" value="Band_7"/>
</dbReference>
<dbReference type="EMBL" id="JAAZWO010000001">
    <property type="protein sequence ID" value="MBC2396343.1"/>
    <property type="molecule type" value="Genomic_DNA"/>
</dbReference>
<evidence type="ECO:0000256" key="3">
    <source>
        <dbReference type="ARBA" id="ARBA00023136"/>
    </source>
</evidence>
<keyword evidence="4" id="KW-0175">Coiled coil</keyword>
<feature type="coiled-coil region" evidence="4">
    <location>
        <begin position="322"/>
        <end position="357"/>
    </location>
</feature>
<protein>
    <submittedName>
        <fullName evidence="7">Flotillin</fullName>
    </submittedName>
</protein>
<comment type="caution">
    <text evidence="7">The sequence shown here is derived from an EMBL/GenBank/DDBJ whole genome shotgun (WGS) entry which is preliminary data.</text>
</comment>
<dbReference type="CDD" id="cd03399">
    <property type="entry name" value="SPFH_flotillin"/>
    <property type="match status" value="1"/>
</dbReference>
<comment type="similarity">
    <text evidence="2">Belongs to the band 7/mec-2 family. Flotillin subfamily.</text>
</comment>
<dbReference type="InterPro" id="IPR031905">
    <property type="entry name" value="Flotillin_C"/>
</dbReference>
<dbReference type="RefSeq" id="WP_051593351.1">
    <property type="nucleotide sequence ID" value="NZ_JAAZWO010000001.1"/>
</dbReference>
<organism evidence="7 8">
    <name type="scientific">Clostridium tetanomorphum</name>
    <dbReference type="NCBI Taxonomy" id="1553"/>
    <lineage>
        <taxon>Bacteria</taxon>
        <taxon>Bacillati</taxon>
        <taxon>Bacillota</taxon>
        <taxon>Clostridia</taxon>
        <taxon>Eubacteriales</taxon>
        <taxon>Clostridiaceae</taxon>
        <taxon>Clostridium</taxon>
    </lineage>
</organism>
<dbReference type="InterPro" id="IPR036013">
    <property type="entry name" value="Band_7/SPFH_dom_sf"/>
</dbReference>
<keyword evidence="5" id="KW-1133">Transmembrane helix</keyword>
<keyword evidence="8" id="KW-1185">Reference proteome</keyword>
<evidence type="ECO:0000256" key="4">
    <source>
        <dbReference type="SAM" id="Coils"/>
    </source>
</evidence>
<proteinExistence type="inferred from homology"/>
<accession>A0A923E4T7</accession>
<reference evidence="7 8" key="1">
    <citation type="submission" date="2020-04" db="EMBL/GenBank/DDBJ databases">
        <title>Genomic insights into acetone-butanol-ethanol (ABE) fermentation by sequencing solventogenic clostridia strains.</title>
        <authorList>
            <person name="Brown S."/>
        </authorList>
    </citation>
    <scope>NUCLEOTIDE SEQUENCE [LARGE SCALE GENOMIC DNA]</scope>
    <source>
        <strain evidence="7 8">DJ011</strain>
    </source>
</reference>
<evidence type="ECO:0000259" key="6">
    <source>
        <dbReference type="SMART" id="SM00244"/>
    </source>
</evidence>